<name>A0AAE9Y419_9ACTN</name>
<dbReference type="FunFam" id="1.10.630.10:FF:000018">
    <property type="entry name" value="Cytochrome P450 monooxygenase"/>
    <property type="match status" value="1"/>
</dbReference>
<sequence length="435" mass="47558">MSETDLAMPQPSSSDAEAVAAGQPLSSGLDPFAPGFYDDPYAQYRHLRETEPVHHSPFGLWFLSRWADCHHVLRLPGTSVDERNSILEGRNEALEQAARDRGARRSKSILGTDPPDHTRIRKLVSKAFTPRTISRLEGRVAEVADDRLDAAAAQDGPVDLIATLAFPLPFQVIHEMLGMPDTVEADHLRSLSQTVTQVLDPVLAMTNTEEIFVASEELGKVIDEAVRWKRDHPGDDLLTALIEAEDDGTTLSDEELRDNVTLLYLAGHETTVNLIGNGLLALLRHPDQAALLRDDPSLDAGAVEELLRFDSPVQFSRRIALEPFEVAGVEVAVGELVMTGLGAANRDPEKFGPTAEQLDITRPDANHHISFGSGVHHCLGAALARLEGRQTIPRVLRRFPEVALATDTPEWNGRMVLRGLANLPVDLGRDTGRGV</sequence>
<organism evidence="9 10">
    <name type="scientific">Iamia majanohamensis</name>
    <dbReference type="NCBI Taxonomy" id="467976"/>
    <lineage>
        <taxon>Bacteria</taxon>
        <taxon>Bacillati</taxon>
        <taxon>Actinomycetota</taxon>
        <taxon>Acidimicrobiia</taxon>
        <taxon>Acidimicrobiales</taxon>
        <taxon>Iamiaceae</taxon>
        <taxon>Iamia</taxon>
    </lineage>
</organism>
<protein>
    <submittedName>
        <fullName evidence="9">Cytochrome P450</fullName>
    </submittedName>
</protein>
<dbReference type="PANTHER" id="PTHR46696">
    <property type="entry name" value="P450, PUTATIVE (EUROFUNG)-RELATED"/>
    <property type="match status" value="1"/>
</dbReference>
<proteinExistence type="inferred from homology"/>
<dbReference type="GO" id="GO:0020037">
    <property type="term" value="F:heme binding"/>
    <property type="evidence" value="ECO:0007669"/>
    <property type="project" value="InterPro"/>
</dbReference>
<dbReference type="PRINTS" id="PR00359">
    <property type="entry name" value="BP450"/>
</dbReference>
<evidence type="ECO:0000256" key="7">
    <source>
        <dbReference type="RuleBase" id="RU000461"/>
    </source>
</evidence>
<dbReference type="KEGG" id="ima:PO878_13760"/>
<evidence type="ECO:0000256" key="1">
    <source>
        <dbReference type="ARBA" id="ARBA00010617"/>
    </source>
</evidence>
<keyword evidence="6 7" id="KW-0503">Monooxygenase</keyword>
<dbReference type="EMBL" id="CP116942">
    <property type="protein sequence ID" value="WCO65565.1"/>
    <property type="molecule type" value="Genomic_DNA"/>
</dbReference>
<evidence type="ECO:0000313" key="10">
    <source>
        <dbReference type="Proteomes" id="UP001216390"/>
    </source>
</evidence>
<dbReference type="SUPFAM" id="SSF48264">
    <property type="entry name" value="Cytochrome P450"/>
    <property type="match status" value="1"/>
</dbReference>
<evidence type="ECO:0000256" key="6">
    <source>
        <dbReference type="ARBA" id="ARBA00023033"/>
    </source>
</evidence>
<dbReference type="GO" id="GO:0016705">
    <property type="term" value="F:oxidoreductase activity, acting on paired donors, with incorporation or reduction of molecular oxygen"/>
    <property type="evidence" value="ECO:0007669"/>
    <property type="project" value="InterPro"/>
</dbReference>
<reference evidence="9" key="1">
    <citation type="submission" date="2023-01" db="EMBL/GenBank/DDBJ databases">
        <title>The diversity of Class Acidimicrobiia in South China Sea sediment environments and the proposal of Iamia marina sp. nov., a novel species of the genus Iamia.</title>
        <authorList>
            <person name="He Y."/>
            <person name="Tian X."/>
        </authorList>
    </citation>
    <scope>NUCLEOTIDE SEQUENCE</scope>
    <source>
        <strain evidence="9">DSM 19957</strain>
    </source>
</reference>
<dbReference type="InterPro" id="IPR017972">
    <property type="entry name" value="Cyt_P450_CS"/>
</dbReference>
<evidence type="ECO:0000256" key="3">
    <source>
        <dbReference type="ARBA" id="ARBA00022723"/>
    </source>
</evidence>
<keyword evidence="10" id="KW-1185">Reference proteome</keyword>
<dbReference type="CDD" id="cd20625">
    <property type="entry name" value="CYP164-like"/>
    <property type="match status" value="1"/>
</dbReference>
<evidence type="ECO:0000256" key="2">
    <source>
        <dbReference type="ARBA" id="ARBA00022617"/>
    </source>
</evidence>
<dbReference type="RefSeq" id="WP_272735092.1">
    <property type="nucleotide sequence ID" value="NZ_CP116942.1"/>
</dbReference>
<dbReference type="GO" id="GO:0005506">
    <property type="term" value="F:iron ion binding"/>
    <property type="evidence" value="ECO:0007669"/>
    <property type="project" value="InterPro"/>
</dbReference>
<evidence type="ECO:0000256" key="8">
    <source>
        <dbReference type="SAM" id="MobiDB-lite"/>
    </source>
</evidence>
<dbReference type="PRINTS" id="PR00385">
    <property type="entry name" value="P450"/>
</dbReference>
<keyword evidence="4 7" id="KW-0560">Oxidoreductase</keyword>
<gene>
    <name evidence="9" type="ORF">PO878_13760</name>
</gene>
<evidence type="ECO:0000256" key="4">
    <source>
        <dbReference type="ARBA" id="ARBA00023002"/>
    </source>
</evidence>
<keyword evidence="3 7" id="KW-0479">Metal-binding</keyword>
<dbReference type="InterPro" id="IPR036396">
    <property type="entry name" value="Cyt_P450_sf"/>
</dbReference>
<dbReference type="AlphaFoldDB" id="A0AAE9Y419"/>
<evidence type="ECO:0000313" key="9">
    <source>
        <dbReference type="EMBL" id="WCO65565.1"/>
    </source>
</evidence>
<dbReference type="GO" id="GO:0004497">
    <property type="term" value="F:monooxygenase activity"/>
    <property type="evidence" value="ECO:0007669"/>
    <property type="project" value="UniProtKB-KW"/>
</dbReference>
<keyword evidence="2 7" id="KW-0349">Heme</keyword>
<dbReference type="Gene3D" id="1.10.630.10">
    <property type="entry name" value="Cytochrome P450"/>
    <property type="match status" value="1"/>
</dbReference>
<dbReference type="Pfam" id="PF00067">
    <property type="entry name" value="p450"/>
    <property type="match status" value="2"/>
</dbReference>
<accession>A0AAE9Y419</accession>
<comment type="similarity">
    <text evidence="1 7">Belongs to the cytochrome P450 family.</text>
</comment>
<dbReference type="PROSITE" id="PS00086">
    <property type="entry name" value="CYTOCHROME_P450"/>
    <property type="match status" value="1"/>
</dbReference>
<evidence type="ECO:0000256" key="5">
    <source>
        <dbReference type="ARBA" id="ARBA00023004"/>
    </source>
</evidence>
<dbReference type="PANTHER" id="PTHR46696:SF1">
    <property type="entry name" value="CYTOCHROME P450 YJIB-RELATED"/>
    <property type="match status" value="1"/>
</dbReference>
<dbReference type="InterPro" id="IPR001128">
    <property type="entry name" value="Cyt_P450"/>
</dbReference>
<feature type="region of interest" description="Disordered" evidence="8">
    <location>
        <begin position="1"/>
        <end position="25"/>
    </location>
</feature>
<dbReference type="InterPro" id="IPR002397">
    <property type="entry name" value="Cyt_P450_B"/>
</dbReference>
<dbReference type="Proteomes" id="UP001216390">
    <property type="component" value="Chromosome"/>
</dbReference>
<keyword evidence="5 7" id="KW-0408">Iron</keyword>